<proteinExistence type="predicted"/>
<dbReference type="EMBL" id="OX459950">
    <property type="protein sequence ID" value="CAI9156446.1"/>
    <property type="molecule type" value="Genomic_DNA"/>
</dbReference>
<evidence type="ECO:0008006" key="3">
    <source>
        <dbReference type="Google" id="ProtNLM"/>
    </source>
</evidence>
<gene>
    <name evidence="1" type="ORF">MRATA1EN1_LOCUS5408</name>
</gene>
<evidence type="ECO:0000313" key="2">
    <source>
        <dbReference type="Proteomes" id="UP001176941"/>
    </source>
</evidence>
<organism evidence="1 2">
    <name type="scientific">Rangifer tarandus platyrhynchus</name>
    <name type="common">Svalbard reindeer</name>
    <dbReference type="NCBI Taxonomy" id="3082113"/>
    <lineage>
        <taxon>Eukaryota</taxon>
        <taxon>Metazoa</taxon>
        <taxon>Chordata</taxon>
        <taxon>Craniata</taxon>
        <taxon>Vertebrata</taxon>
        <taxon>Euteleostomi</taxon>
        <taxon>Mammalia</taxon>
        <taxon>Eutheria</taxon>
        <taxon>Laurasiatheria</taxon>
        <taxon>Artiodactyla</taxon>
        <taxon>Ruminantia</taxon>
        <taxon>Pecora</taxon>
        <taxon>Cervidae</taxon>
        <taxon>Odocoileinae</taxon>
        <taxon>Rangifer</taxon>
    </lineage>
</organism>
<protein>
    <recommendedName>
        <fullName evidence="3">Secreted protein</fullName>
    </recommendedName>
</protein>
<keyword evidence="2" id="KW-1185">Reference proteome</keyword>
<evidence type="ECO:0000313" key="1">
    <source>
        <dbReference type="EMBL" id="CAI9156446.1"/>
    </source>
</evidence>
<accession>A0ABN8Y5B9</accession>
<name>A0ABN8Y5B9_RANTA</name>
<reference evidence="1" key="1">
    <citation type="submission" date="2023-04" db="EMBL/GenBank/DDBJ databases">
        <authorList>
            <consortium name="ELIXIR-Norway"/>
        </authorList>
    </citation>
    <scope>NUCLEOTIDE SEQUENCE [LARGE SCALE GENOMIC DNA]</scope>
</reference>
<dbReference type="Proteomes" id="UP001176941">
    <property type="component" value="Chromosome 14"/>
</dbReference>
<sequence>MHLLLGFNFLVYVDDFYVTTEAIILHNRPSQSLVTCKQNSYIILLVVRLQAAGHLGLASGLSGLRLPLCVLAFSLMESYSGHVLPVADHRSPFEAPALIMSVHIFWTVRFTWSSPKSTW</sequence>